<proteinExistence type="predicted"/>
<evidence type="ECO:0000313" key="3">
    <source>
        <dbReference type="Proteomes" id="UP001499984"/>
    </source>
</evidence>
<name>A0ABP7UII7_9ACTN</name>
<dbReference type="EMBL" id="BAAAZY010000005">
    <property type="protein sequence ID" value="GAA4043739.1"/>
    <property type="molecule type" value="Genomic_DNA"/>
</dbReference>
<dbReference type="SUPFAM" id="SSF47413">
    <property type="entry name" value="lambda repressor-like DNA-binding domains"/>
    <property type="match status" value="1"/>
</dbReference>
<dbReference type="InterPro" id="IPR001387">
    <property type="entry name" value="Cro/C1-type_HTH"/>
</dbReference>
<dbReference type="PROSITE" id="PS50943">
    <property type="entry name" value="HTH_CROC1"/>
    <property type="match status" value="1"/>
</dbReference>
<dbReference type="Pfam" id="PF19054">
    <property type="entry name" value="DUF5753"/>
    <property type="match status" value="1"/>
</dbReference>
<organism evidence="2 3">
    <name type="scientific">Streptomyces shaanxiensis</name>
    <dbReference type="NCBI Taxonomy" id="653357"/>
    <lineage>
        <taxon>Bacteria</taxon>
        <taxon>Bacillati</taxon>
        <taxon>Actinomycetota</taxon>
        <taxon>Actinomycetes</taxon>
        <taxon>Kitasatosporales</taxon>
        <taxon>Streptomycetaceae</taxon>
        <taxon>Streptomyces</taxon>
    </lineage>
</organism>
<protein>
    <submittedName>
        <fullName evidence="2">Helix-turn-helix transcriptional regulator</fullName>
    </submittedName>
</protein>
<dbReference type="SMART" id="SM00530">
    <property type="entry name" value="HTH_XRE"/>
    <property type="match status" value="1"/>
</dbReference>
<dbReference type="InterPro" id="IPR043917">
    <property type="entry name" value="DUF5753"/>
</dbReference>
<dbReference type="InterPro" id="IPR010982">
    <property type="entry name" value="Lambda_DNA-bd_dom_sf"/>
</dbReference>
<evidence type="ECO:0000313" key="2">
    <source>
        <dbReference type="EMBL" id="GAA4043739.1"/>
    </source>
</evidence>
<gene>
    <name evidence="2" type="ORF">GCM10022233_11200</name>
</gene>
<dbReference type="Gene3D" id="1.10.260.40">
    <property type="entry name" value="lambda repressor-like DNA-binding domains"/>
    <property type="match status" value="1"/>
</dbReference>
<dbReference type="Proteomes" id="UP001499984">
    <property type="component" value="Unassembled WGS sequence"/>
</dbReference>
<reference evidence="3" key="1">
    <citation type="journal article" date="2019" name="Int. J. Syst. Evol. Microbiol.">
        <title>The Global Catalogue of Microorganisms (GCM) 10K type strain sequencing project: providing services to taxonomists for standard genome sequencing and annotation.</title>
        <authorList>
            <consortium name="The Broad Institute Genomics Platform"/>
            <consortium name="The Broad Institute Genome Sequencing Center for Infectious Disease"/>
            <person name="Wu L."/>
            <person name="Ma J."/>
        </authorList>
    </citation>
    <scope>NUCLEOTIDE SEQUENCE [LARGE SCALE GENOMIC DNA]</scope>
    <source>
        <strain evidence="3">JCM 16925</strain>
    </source>
</reference>
<sequence>MHAGERGSGNLEMFGSLLRFYRERAGMTQEALGKYVGYSKSQVAMVERGERPPKGKLVEIADEVLGAQGALLAAGRKLKASRFPSWFEDYAELEARATSIYMYANHVIPGLLQTEAYARAIFVAQRPTLEEEEIEARLAARLDRQQVMERKPAPTVGFVLDEHTLRRPLGGQPALRQQLEHLLIVGKRRNIEIQVMPTDRQEHASLNGPMILLETDERRQLAYVEGPGGGYFVSEQPHLGDLFTQYGILRAQALNPDESAELIDKVARDL</sequence>
<feature type="domain" description="HTH cro/C1-type" evidence="1">
    <location>
        <begin position="18"/>
        <end position="72"/>
    </location>
</feature>
<keyword evidence="3" id="KW-1185">Reference proteome</keyword>
<dbReference type="Pfam" id="PF13560">
    <property type="entry name" value="HTH_31"/>
    <property type="match status" value="1"/>
</dbReference>
<dbReference type="RefSeq" id="WP_345009182.1">
    <property type="nucleotide sequence ID" value="NZ_BAAAZY010000005.1"/>
</dbReference>
<accession>A0ABP7UII7</accession>
<dbReference type="CDD" id="cd00093">
    <property type="entry name" value="HTH_XRE"/>
    <property type="match status" value="1"/>
</dbReference>
<evidence type="ECO:0000259" key="1">
    <source>
        <dbReference type="PROSITE" id="PS50943"/>
    </source>
</evidence>
<comment type="caution">
    <text evidence="2">The sequence shown here is derived from an EMBL/GenBank/DDBJ whole genome shotgun (WGS) entry which is preliminary data.</text>
</comment>